<name>A0AAN7TXF9_9MYCE</name>
<accession>A0AAN7TXF9</accession>
<dbReference type="PANTHER" id="PTHR19862:SF14">
    <property type="entry name" value="WD REPEAT-CONTAINING PROTEIN 48"/>
    <property type="match status" value="1"/>
</dbReference>
<evidence type="ECO:0000256" key="5">
    <source>
        <dbReference type="SAM" id="MobiDB-lite"/>
    </source>
</evidence>
<dbReference type="InterPro" id="IPR051246">
    <property type="entry name" value="WDR48"/>
</dbReference>
<dbReference type="AlphaFoldDB" id="A0AAN7TXF9"/>
<gene>
    <name evidence="6" type="ORF">RB653_002956</name>
</gene>
<protein>
    <recommendedName>
        <fullName evidence="8">WD40 repeat-like protein</fullName>
    </recommendedName>
</protein>
<proteinExistence type="inferred from homology"/>
<sequence>MYDYYSTDKIRNLSQYNQVDSNGINSRPMNSSPSTPIPNSNRNKSNQQSFFLNSNNKNCGFSSPTKPQFNNNINNNHNYNHYGTGGSTTSQFQHHHPINKKPPKFKISYSVKNTLNNTIVPDRHCFGVNSLAYDHKKSILYSAGRDSTIKSYHINGYSDEYENDIETDGNEKSEYGFKFKKSYNDHIDWVNDLFFNDDNILVSCSSDSTIKIWNTDSERCLNSLKFHDDYVKVLAYAPKVNYFASSGLDSHIKIWDLSICSISQSFSIDNNNSNINDSNNNHINNDSQFVNSSINKHITSNSQPMNNCNINVVNGNVNISTTNNSNNYQINTPIGSENTTETSDNEDSKDDNRLSTNKNSMRANLSSNNFRNIDNIDEYTPPSSVLNHTPKTLNSNSINVNNLSNVNHNGNDSDDNSSNKNKIDNNKNNSDDIDNEDEDKTNKQQNNSKNNDKNNSNVYKKFSPMFGSGSYLVGKSGGEGISIYSLAIAQDASFVLSGSTERAIRGWDVRSGQKIFKLKGHTDNIRSILLNPNSTRCLSASSDGTVRLWDIGEQRCIQVFDDLHTDSVWTLAANDSFSHFFSGGRDGMVFLTDLKTNQSRLVCREREPILKILNNEHDESIWVSTTGSTIKNYGLSNFYDKNQSVIDDCNTGGILYNTNNDGNNCKNKTIGPTLSTINEDSNRVEVEEPKIKIQGRAGIIKNQILNNRRHILTKDNDNNVQLWDITRGKEIESFGKVDFEKKLEEFNEVISIPKWFQVDCKTGSLFVSLESPSCFSATAYPSNLGFTTEDPYINVGENILYSLFSKYSKEYNLLQLNGTKNNNLNDSNDSVDSSLSSNTSGDNVYNNSNLQKSSSSSLVSTNSTITTTNRQKMVENSIFQLPSNTDVVISDETSGSVLYRSKIEEFTGGEQIKMINWLYECLTKPPGSIKRESQKISFFIENIKKQGILNASYFSQVRKICDHIFLHEFNNNINNNTNNNTNFNNNSIENLPRGEEYLEICFQNKILLPHYTLGTIKSFFWKQNSPIPLTYRIKAQYKNEAELMKYLKQLSLNHNKKQ</sequence>
<dbReference type="GO" id="GO:0043130">
    <property type="term" value="F:ubiquitin binding"/>
    <property type="evidence" value="ECO:0007669"/>
    <property type="project" value="TreeGrafter"/>
</dbReference>
<dbReference type="PROSITE" id="PS50082">
    <property type="entry name" value="WD_REPEATS_2"/>
    <property type="match status" value="5"/>
</dbReference>
<dbReference type="InterPro" id="IPR015943">
    <property type="entry name" value="WD40/YVTN_repeat-like_dom_sf"/>
</dbReference>
<reference evidence="6 7" key="1">
    <citation type="submission" date="2023-11" db="EMBL/GenBank/DDBJ databases">
        <title>Dfirmibasis_genome.</title>
        <authorList>
            <person name="Edelbroek B."/>
            <person name="Kjellin J."/>
            <person name="Jerlstrom-Hultqvist J."/>
            <person name="Soderbom F."/>
        </authorList>
    </citation>
    <scope>NUCLEOTIDE SEQUENCE [LARGE SCALE GENOMIC DNA]</scope>
    <source>
        <strain evidence="6 7">TNS-C-14</strain>
    </source>
</reference>
<dbReference type="Pfam" id="PF11816">
    <property type="entry name" value="DUF3337"/>
    <property type="match status" value="1"/>
</dbReference>
<feature type="compositionally biased region" description="Polar residues" evidence="5">
    <location>
        <begin position="333"/>
        <end position="342"/>
    </location>
</feature>
<feature type="repeat" description="WD" evidence="4">
    <location>
        <begin position="183"/>
        <end position="223"/>
    </location>
</feature>
<feature type="compositionally biased region" description="Low complexity" evidence="5">
    <location>
        <begin position="28"/>
        <end position="58"/>
    </location>
</feature>
<dbReference type="PRINTS" id="PR00320">
    <property type="entry name" value="GPROTEINBRPT"/>
</dbReference>
<feature type="compositionally biased region" description="Polar residues" evidence="5">
    <location>
        <begin position="381"/>
        <end position="393"/>
    </location>
</feature>
<evidence type="ECO:0000256" key="1">
    <source>
        <dbReference type="ARBA" id="ARBA00006917"/>
    </source>
</evidence>
<dbReference type="Proteomes" id="UP001344447">
    <property type="component" value="Unassembled WGS sequence"/>
</dbReference>
<feature type="compositionally biased region" description="Polar residues" evidence="5">
    <location>
        <begin position="59"/>
        <end position="69"/>
    </location>
</feature>
<feature type="compositionally biased region" description="Low complexity" evidence="5">
    <location>
        <begin position="443"/>
        <end position="457"/>
    </location>
</feature>
<dbReference type="PROSITE" id="PS50294">
    <property type="entry name" value="WD_REPEATS_REGION"/>
    <property type="match status" value="3"/>
</dbReference>
<dbReference type="Gene3D" id="2.130.10.10">
    <property type="entry name" value="YVTN repeat-like/Quinoprotein amine dehydrogenase"/>
    <property type="match status" value="2"/>
</dbReference>
<feature type="compositionally biased region" description="Polar residues" evidence="5">
    <location>
        <begin position="354"/>
        <end position="366"/>
    </location>
</feature>
<dbReference type="PROSITE" id="PS00678">
    <property type="entry name" value="WD_REPEATS_1"/>
    <property type="match status" value="2"/>
</dbReference>
<feature type="repeat" description="WD" evidence="4">
    <location>
        <begin position="476"/>
        <end position="517"/>
    </location>
</feature>
<evidence type="ECO:0000313" key="6">
    <source>
        <dbReference type="EMBL" id="KAK5578007.1"/>
    </source>
</evidence>
<dbReference type="InterPro" id="IPR036322">
    <property type="entry name" value="WD40_repeat_dom_sf"/>
</dbReference>
<dbReference type="EMBL" id="JAVFKY010000004">
    <property type="protein sequence ID" value="KAK5578007.1"/>
    <property type="molecule type" value="Genomic_DNA"/>
</dbReference>
<organism evidence="6 7">
    <name type="scientific">Dictyostelium firmibasis</name>
    <dbReference type="NCBI Taxonomy" id="79012"/>
    <lineage>
        <taxon>Eukaryota</taxon>
        <taxon>Amoebozoa</taxon>
        <taxon>Evosea</taxon>
        <taxon>Eumycetozoa</taxon>
        <taxon>Dictyostelia</taxon>
        <taxon>Dictyosteliales</taxon>
        <taxon>Dictyosteliaceae</taxon>
        <taxon>Dictyostelium</taxon>
    </lineage>
</organism>
<feature type="repeat" description="WD" evidence="4">
    <location>
        <begin position="224"/>
        <end position="258"/>
    </location>
</feature>
<feature type="region of interest" description="Disordered" evidence="5">
    <location>
        <begin position="381"/>
        <end position="460"/>
    </location>
</feature>
<dbReference type="InterPro" id="IPR019775">
    <property type="entry name" value="WD40_repeat_CS"/>
</dbReference>
<feature type="region of interest" description="Disordered" evidence="5">
    <location>
        <begin position="822"/>
        <end position="856"/>
    </location>
</feature>
<keyword evidence="7" id="KW-1185">Reference proteome</keyword>
<dbReference type="PANTHER" id="PTHR19862">
    <property type="entry name" value="WD REPEAT-CONTAINING PROTEIN 48"/>
    <property type="match status" value="1"/>
</dbReference>
<feature type="compositionally biased region" description="Polar residues" evidence="5">
    <location>
        <begin position="16"/>
        <end position="27"/>
    </location>
</feature>
<dbReference type="InterPro" id="IPR020472">
    <property type="entry name" value="WD40_PAC1"/>
</dbReference>
<keyword evidence="3" id="KW-0677">Repeat</keyword>
<dbReference type="GO" id="GO:0000724">
    <property type="term" value="P:double-strand break repair via homologous recombination"/>
    <property type="evidence" value="ECO:0007669"/>
    <property type="project" value="TreeGrafter"/>
</dbReference>
<dbReference type="SUPFAM" id="SSF50978">
    <property type="entry name" value="WD40 repeat-like"/>
    <property type="match status" value="1"/>
</dbReference>
<evidence type="ECO:0000256" key="4">
    <source>
        <dbReference type="PROSITE-ProRule" id="PRU00221"/>
    </source>
</evidence>
<evidence type="ECO:0000256" key="2">
    <source>
        <dbReference type="ARBA" id="ARBA00022574"/>
    </source>
</evidence>
<feature type="region of interest" description="Disordered" evidence="5">
    <location>
        <begin position="324"/>
        <end position="366"/>
    </location>
</feature>
<feature type="region of interest" description="Disordered" evidence="5">
    <location>
        <begin position="16"/>
        <end position="76"/>
    </location>
</feature>
<comment type="caution">
    <text evidence="6">The sequence shown here is derived from an EMBL/GenBank/DDBJ whole genome shotgun (WGS) entry which is preliminary data.</text>
</comment>
<evidence type="ECO:0000313" key="7">
    <source>
        <dbReference type="Proteomes" id="UP001344447"/>
    </source>
</evidence>
<dbReference type="Pfam" id="PF00400">
    <property type="entry name" value="WD40"/>
    <property type="match status" value="5"/>
</dbReference>
<feature type="repeat" description="WD" evidence="4">
    <location>
        <begin position="518"/>
        <end position="559"/>
    </location>
</feature>
<dbReference type="InterPro" id="IPR021772">
    <property type="entry name" value="WDR48/Bun107"/>
</dbReference>
<evidence type="ECO:0000256" key="3">
    <source>
        <dbReference type="ARBA" id="ARBA00022737"/>
    </source>
</evidence>
<dbReference type="SMART" id="SM00320">
    <property type="entry name" value="WD40"/>
    <property type="match status" value="7"/>
</dbReference>
<feature type="repeat" description="WD" evidence="4">
    <location>
        <begin position="711"/>
        <end position="733"/>
    </location>
</feature>
<feature type="compositionally biased region" description="Low complexity" evidence="5">
    <location>
        <begin position="394"/>
        <end position="420"/>
    </location>
</feature>
<comment type="similarity">
    <text evidence="1">Belongs to the WD repeat WDR48 family.</text>
</comment>
<dbReference type="InterPro" id="IPR001680">
    <property type="entry name" value="WD40_rpt"/>
</dbReference>
<evidence type="ECO:0008006" key="8">
    <source>
        <dbReference type="Google" id="ProtNLM"/>
    </source>
</evidence>
<keyword evidence="2 4" id="KW-0853">WD repeat</keyword>